<name>A0A645DLY6_9ZZZZ</name>
<dbReference type="EMBL" id="VSSQ01037584">
    <property type="protein sequence ID" value="MPM90309.1"/>
    <property type="molecule type" value="Genomic_DNA"/>
</dbReference>
<organism evidence="1">
    <name type="scientific">bioreactor metagenome</name>
    <dbReference type="NCBI Taxonomy" id="1076179"/>
    <lineage>
        <taxon>unclassified sequences</taxon>
        <taxon>metagenomes</taxon>
        <taxon>ecological metagenomes</taxon>
    </lineage>
</organism>
<sequence>MGEDKVLLANEGHSLLDLLHSGHTGGDDERAAGLAQVQQQLGIGKGSRGNLVANRIVLFQEVHRGFIPNRCEPGNAHFFAVTIDLFVLGFAEFGLVTIFQIGDVAPGSLAHLIALLRGNAQFRGTLLELDSIHASVLGRQDQFLGQVQIAIVINAGFGHNISRVAIPQPVITNLYFSFHKN</sequence>
<comment type="caution">
    <text evidence="1">The sequence shown here is derived from an EMBL/GenBank/DDBJ whole genome shotgun (WGS) entry which is preliminary data.</text>
</comment>
<protein>
    <submittedName>
        <fullName evidence="1">Uncharacterized protein</fullName>
    </submittedName>
</protein>
<reference evidence="1" key="1">
    <citation type="submission" date="2019-08" db="EMBL/GenBank/DDBJ databases">
        <authorList>
            <person name="Kucharzyk K."/>
            <person name="Murdoch R.W."/>
            <person name="Higgins S."/>
            <person name="Loffler F."/>
        </authorList>
    </citation>
    <scope>NUCLEOTIDE SEQUENCE</scope>
</reference>
<accession>A0A645DLY6</accession>
<gene>
    <name evidence="1" type="ORF">SDC9_137430</name>
</gene>
<proteinExistence type="predicted"/>
<dbReference type="AlphaFoldDB" id="A0A645DLY6"/>
<evidence type="ECO:0000313" key="1">
    <source>
        <dbReference type="EMBL" id="MPM90309.1"/>
    </source>
</evidence>